<sequence length="136" mass="14514">MTPEILARITAARAARDLSDLARQVVGASATPATPADRLIAARRLRQLANALVDYTVVAEALSGTSWESMAAALSRHDAATLQGEYEDSVEDWAALDAGVLDEGAQSAPDLDAWYLRHREDADPAGETPVSDLLDR</sequence>
<dbReference type="OrthoDB" id="4260487at2"/>
<proteinExistence type="predicted"/>
<dbReference type="EMBL" id="MEHK01000005">
    <property type="protein sequence ID" value="OEJ21004.1"/>
    <property type="molecule type" value="Genomic_DNA"/>
</dbReference>
<dbReference type="Proteomes" id="UP000095705">
    <property type="component" value="Plasmid pACMP1"/>
</dbReference>
<organism evidence="1 2">
    <name type="scientific">Streptomyces subrutilus</name>
    <dbReference type="NCBI Taxonomy" id="36818"/>
    <lineage>
        <taxon>Bacteria</taxon>
        <taxon>Bacillati</taxon>
        <taxon>Actinomycetota</taxon>
        <taxon>Actinomycetes</taxon>
        <taxon>Kitasatosporales</taxon>
        <taxon>Streptomycetaceae</taxon>
        <taxon>Streptomyces</taxon>
    </lineage>
</organism>
<protein>
    <submittedName>
        <fullName evidence="1">Uncharacterized protein</fullName>
    </submittedName>
</protein>
<name>A0A1E5NXM5_9ACTN</name>
<comment type="caution">
    <text evidence="1">The sequence shown here is derived from an EMBL/GenBank/DDBJ whole genome shotgun (WGS) entry which is preliminary data.</text>
</comment>
<accession>A0A1E5NXM5</accession>
<evidence type="ECO:0000313" key="2">
    <source>
        <dbReference type="Proteomes" id="UP000095705"/>
    </source>
</evidence>
<dbReference type="AlphaFoldDB" id="A0A1E5NXM5"/>
<reference evidence="1 2" key="1">
    <citation type="submission" date="2016-08" db="EMBL/GenBank/DDBJ databases">
        <title>The complete genome of Streptomyces subrutilus 10-1-1.</title>
        <authorList>
            <person name="Chen X."/>
        </authorList>
    </citation>
    <scope>NUCLEOTIDE SEQUENCE [LARGE SCALE GENOMIC DNA]</scope>
    <source>
        <strain evidence="1 2">10-1-1</strain>
        <plasmid evidence="2">pacmp1</plasmid>
    </source>
</reference>
<gene>
    <name evidence="1" type="ORF">BGK67_34475</name>
</gene>
<geneLocation type="plasmid" evidence="2">
    <name>pacmp1</name>
</geneLocation>
<evidence type="ECO:0000313" key="1">
    <source>
        <dbReference type="EMBL" id="OEJ21004.1"/>
    </source>
</evidence>
<keyword evidence="1" id="KW-0614">Plasmid</keyword>
<dbReference type="RefSeq" id="WP_069917892.1">
    <property type="nucleotide sequence ID" value="NZ_CM007203.1"/>
</dbReference>
<keyword evidence="2" id="KW-1185">Reference proteome</keyword>